<keyword evidence="5" id="KW-1000">Mitochondrion outer membrane</keyword>
<evidence type="ECO:0000256" key="11">
    <source>
        <dbReference type="SAM" id="Phobius"/>
    </source>
</evidence>
<evidence type="ECO:0000256" key="10">
    <source>
        <dbReference type="SAM" id="Coils"/>
    </source>
</evidence>
<gene>
    <name evidence="12" type="ORF">LAQU0_S04e06414g</name>
</gene>
<keyword evidence="9 11" id="KW-0472">Membrane</keyword>
<feature type="coiled-coil region" evidence="10">
    <location>
        <begin position="41"/>
        <end position="68"/>
    </location>
</feature>
<dbReference type="PANTHER" id="PTHR12430">
    <property type="entry name" value="MITOCHONDRIAL IMPORT RECEPTOR SUBUNIT TOM20"/>
    <property type="match status" value="1"/>
</dbReference>
<comment type="subcellular location">
    <subcellularLocation>
        <location evidence="1">Mitochondrion outer membrane</location>
        <topology evidence="1">Single-pass membrane protein</topology>
    </subcellularLocation>
</comment>
<organism evidence="12 13">
    <name type="scientific">Lachancea quebecensis</name>
    <dbReference type="NCBI Taxonomy" id="1654605"/>
    <lineage>
        <taxon>Eukaryota</taxon>
        <taxon>Fungi</taxon>
        <taxon>Dikarya</taxon>
        <taxon>Ascomycota</taxon>
        <taxon>Saccharomycotina</taxon>
        <taxon>Saccharomycetes</taxon>
        <taxon>Saccharomycetales</taxon>
        <taxon>Saccharomycetaceae</taxon>
        <taxon>Lachancea</taxon>
    </lineage>
</organism>
<dbReference type="GO" id="GO:0016031">
    <property type="term" value="P:tRNA import into mitochondrion"/>
    <property type="evidence" value="ECO:0007669"/>
    <property type="project" value="TreeGrafter"/>
</dbReference>
<keyword evidence="13" id="KW-1185">Reference proteome</keyword>
<keyword evidence="3" id="KW-0813">Transport</keyword>
<dbReference type="Proteomes" id="UP000236544">
    <property type="component" value="Unassembled WGS sequence"/>
</dbReference>
<dbReference type="GO" id="GO:0030150">
    <property type="term" value="P:protein import into mitochondrial matrix"/>
    <property type="evidence" value="ECO:0007669"/>
    <property type="project" value="TreeGrafter"/>
</dbReference>
<dbReference type="GO" id="GO:0030943">
    <property type="term" value="F:mitochondrion targeting sequence binding"/>
    <property type="evidence" value="ECO:0007669"/>
    <property type="project" value="TreeGrafter"/>
</dbReference>
<name>A0A0P1KSV0_9SACH</name>
<keyword evidence="6" id="KW-0653">Protein transport</keyword>
<accession>A0A0P1KSV0</accession>
<dbReference type="AlphaFoldDB" id="A0A0P1KSV0"/>
<comment type="similarity">
    <text evidence="2">Belongs to the Tom20 family.</text>
</comment>
<evidence type="ECO:0000256" key="7">
    <source>
        <dbReference type="ARBA" id="ARBA00022989"/>
    </source>
</evidence>
<dbReference type="PIRSF" id="PIRSF037707">
    <property type="entry name" value="MAS20_rcpt"/>
    <property type="match status" value="1"/>
</dbReference>
<keyword evidence="8" id="KW-0496">Mitochondrion</keyword>
<evidence type="ECO:0000313" key="12">
    <source>
        <dbReference type="EMBL" id="CUS22023.1"/>
    </source>
</evidence>
<evidence type="ECO:0000256" key="5">
    <source>
        <dbReference type="ARBA" id="ARBA00022787"/>
    </source>
</evidence>
<dbReference type="GO" id="GO:0008320">
    <property type="term" value="F:protein transmembrane transporter activity"/>
    <property type="evidence" value="ECO:0007669"/>
    <property type="project" value="TreeGrafter"/>
</dbReference>
<dbReference type="GO" id="GO:0005742">
    <property type="term" value="C:mitochondrial outer membrane translocase complex"/>
    <property type="evidence" value="ECO:0007669"/>
    <property type="project" value="InterPro"/>
</dbReference>
<evidence type="ECO:0000256" key="4">
    <source>
        <dbReference type="ARBA" id="ARBA00022692"/>
    </source>
</evidence>
<evidence type="ECO:0000256" key="9">
    <source>
        <dbReference type="ARBA" id="ARBA00023136"/>
    </source>
</evidence>
<evidence type="ECO:0000256" key="1">
    <source>
        <dbReference type="ARBA" id="ARBA00004572"/>
    </source>
</evidence>
<evidence type="ECO:0000313" key="13">
    <source>
        <dbReference type="Proteomes" id="UP000236544"/>
    </source>
</evidence>
<dbReference type="Gene3D" id="1.20.960.10">
    <property type="entry name" value="Mitochondrial outer membrane translocase complex, subunit Tom20 domain"/>
    <property type="match status" value="1"/>
</dbReference>
<dbReference type="EMBL" id="LN890563">
    <property type="protein sequence ID" value="CUS22023.1"/>
    <property type="molecule type" value="Genomic_DNA"/>
</dbReference>
<feature type="transmembrane region" description="Helical" evidence="11">
    <location>
        <begin position="12"/>
        <end position="32"/>
    </location>
</feature>
<evidence type="ECO:0000256" key="6">
    <source>
        <dbReference type="ARBA" id="ARBA00022927"/>
    </source>
</evidence>
<keyword evidence="7 11" id="KW-1133">Transmembrane helix</keyword>
<dbReference type="GO" id="GO:0006605">
    <property type="term" value="P:protein targeting"/>
    <property type="evidence" value="ECO:0007669"/>
    <property type="project" value="InterPro"/>
</dbReference>
<dbReference type="InterPro" id="IPR002056">
    <property type="entry name" value="MAS20"/>
</dbReference>
<dbReference type="InterPro" id="IPR023392">
    <property type="entry name" value="Tom20_dom_sf"/>
</dbReference>
<protein>
    <submittedName>
        <fullName evidence="12">LAQU0S04e06414g1_1</fullName>
    </submittedName>
</protein>
<reference evidence="13" key="1">
    <citation type="submission" date="2015-10" db="EMBL/GenBank/DDBJ databases">
        <authorList>
            <person name="Devillers H."/>
        </authorList>
    </citation>
    <scope>NUCLEOTIDE SEQUENCE [LARGE SCALE GENOMIC DNA]</scope>
</reference>
<evidence type="ECO:0000256" key="3">
    <source>
        <dbReference type="ARBA" id="ARBA00022448"/>
    </source>
</evidence>
<dbReference type="PANTHER" id="PTHR12430:SF0">
    <property type="entry name" value="TRANSLOCASE OF OUTER MITOCHONDRIAL MEMBRANE 20"/>
    <property type="match status" value="1"/>
</dbReference>
<evidence type="ECO:0000256" key="2">
    <source>
        <dbReference type="ARBA" id="ARBA00005792"/>
    </source>
</evidence>
<dbReference type="SUPFAM" id="SSF47157">
    <property type="entry name" value="Mitochondrial import receptor subunit Tom20"/>
    <property type="match status" value="1"/>
</dbReference>
<dbReference type="OrthoDB" id="2154253at2759"/>
<dbReference type="PRINTS" id="PR00351">
    <property type="entry name" value="OM20RECEPTOR"/>
</dbReference>
<sequence>MSQQPGSIARVLAVTGLTATVAIAGYAAYFDYQRRNNPEFRKSLKRKLKKHAEEEKQAKERVKQQKLAHVGEYLTAELAKDPVSTDPAQREAVFTSNVELGERLASVPGNELESALKFYKALSVYPNPADLLGIYQRSVPEAVYEYIVLMIAIMPPVNVSTFLSGGAQGGPAAVAQAMAGQAGNTGAGASEIDE</sequence>
<keyword evidence="4 11" id="KW-0812">Transmembrane</keyword>
<dbReference type="Pfam" id="PF02064">
    <property type="entry name" value="MAS20"/>
    <property type="match status" value="1"/>
</dbReference>
<dbReference type="GO" id="GO:0006886">
    <property type="term" value="P:intracellular protein transport"/>
    <property type="evidence" value="ECO:0007669"/>
    <property type="project" value="InterPro"/>
</dbReference>
<keyword evidence="10" id="KW-0175">Coiled coil</keyword>
<evidence type="ECO:0000256" key="8">
    <source>
        <dbReference type="ARBA" id="ARBA00023128"/>
    </source>
</evidence>
<proteinExistence type="inferred from homology"/>